<keyword evidence="3" id="KW-1185">Reference proteome</keyword>
<gene>
    <name evidence="2" type="ORF">ACFQE6_21620</name>
</gene>
<comment type="caution">
    <text evidence="2">The sequence shown here is derived from an EMBL/GenBank/DDBJ whole genome shotgun (WGS) entry which is preliminary data.</text>
</comment>
<proteinExistence type="predicted"/>
<dbReference type="EMBL" id="JBHSWV010000383">
    <property type="protein sequence ID" value="MFC6767490.1"/>
    <property type="molecule type" value="Genomic_DNA"/>
</dbReference>
<evidence type="ECO:0008006" key="4">
    <source>
        <dbReference type="Google" id="ProtNLM"/>
    </source>
</evidence>
<sequence>MSEPVRRAAPVSRRDRPMTSTTPFAFLERHDESALEDLRSLLAHPSISATGEGIDDCAALVRRSCLEYGFDEAEIVETPGRPAVIARAFADGDASEDGSTALLYGHYDVQPVTASEWQSP</sequence>
<organism evidence="2 3">
    <name type="scientific">Natrinema soli</name>
    <dbReference type="NCBI Taxonomy" id="1930624"/>
    <lineage>
        <taxon>Archaea</taxon>
        <taxon>Methanobacteriati</taxon>
        <taxon>Methanobacteriota</taxon>
        <taxon>Stenosarchaea group</taxon>
        <taxon>Halobacteria</taxon>
        <taxon>Halobacteriales</taxon>
        <taxon>Natrialbaceae</taxon>
        <taxon>Natrinema</taxon>
    </lineage>
</organism>
<dbReference type="SUPFAM" id="SSF53187">
    <property type="entry name" value="Zn-dependent exopeptidases"/>
    <property type="match status" value="1"/>
</dbReference>
<name>A0ABD5SQE7_9EURY</name>
<evidence type="ECO:0000256" key="1">
    <source>
        <dbReference type="SAM" id="MobiDB-lite"/>
    </source>
</evidence>
<evidence type="ECO:0000313" key="2">
    <source>
        <dbReference type="EMBL" id="MFC6767490.1"/>
    </source>
</evidence>
<dbReference type="Gene3D" id="3.40.630.10">
    <property type="entry name" value="Zn peptidases"/>
    <property type="match status" value="1"/>
</dbReference>
<dbReference type="AlphaFoldDB" id="A0ABD5SQE7"/>
<accession>A0ABD5SQE7</accession>
<dbReference type="Proteomes" id="UP001596383">
    <property type="component" value="Unassembled WGS sequence"/>
</dbReference>
<feature type="non-terminal residue" evidence="2">
    <location>
        <position position="120"/>
    </location>
</feature>
<feature type="region of interest" description="Disordered" evidence="1">
    <location>
        <begin position="1"/>
        <end position="21"/>
    </location>
</feature>
<evidence type="ECO:0000313" key="3">
    <source>
        <dbReference type="Proteomes" id="UP001596383"/>
    </source>
</evidence>
<reference evidence="2 3" key="1">
    <citation type="journal article" date="2019" name="Int. J. Syst. Evol. Microbiol.">
        <title>The Global Catalogue of Microorganisms (GCM) 10K type strain sequencing project: providing services to taxonomists for standard genome sequencing and annotation.</title>
        <authorList>
            <consortium name="The Broad Institute Genomics Platform"/>
            <consortium name="The Broad Institute Genome Sequencing Center for Infectious Disease"/>
            <person name="Wu L."/>
            <person name="Ma J."/>
        </authorList>
    </citation>
    <scope>NUCLEOTIDE SEQUENCE [LARGE SCALE GENOMIC DNA]</scope>
    <source>
        <strain evidence="2 3">LMG 29247</strain>
    </source>
</reference>
<protein>
    <recommendedName>
        <fullName evidence="4">Peptidase M20</fullName>
    </recommendedName>
</protein>
<feature type="compositionally biased region" description="Basic and acidic residues" evidence="1">
    <location>
        <begin position="1"/>
        <end position="17"/>
    </location>
</feature>